<organism evidence="1 2">
    <name type="scientific">Cichorium intybus</name>
    <name type="common">Chicory</name>
    <dbReference type="NCBI Taxonomy" id="13427"/>
    <lineage>
        <taxon>Eukaryota</taxon>
        <taxon>Viridiplantae</taxon>
        <taxon>Streptophyta</taxon>
        <taxon>Embryophyta</taxon>
        <taxon>Tracheophyta</taxon>
        <taxon>Spermatophyta</taxon>
        <taxon>Magnoliopsida</taxon>
        <taxon>eudicotyledons</taxon>
        <taxon>Gunneridae</taxon>
        <taxon>Pentapetalae</taxon>
        <taxon>asterids</taxon>
        <taxon>campanulids</taxon>
        <taxon>Asterales</taxon>
        <taxon>Asteraceae</taxon>
        <taxon>Cichorioideae</taxon>
        <taxon>Cichorieae</taxon>
        <taxon>Cichoriinae</taxon>
        <taxon>Cichorium</taxon>
    </lineage>
</organism>
<name>A0ACB9AHU8_CICIN</name>
<dbReference type="EMBL" id="CM042015">
    <property type="protein sequence ID" value="KAI3709727.1"/>
    <property type="molecule type" value="Genomic_DNA"/>
</dbReference>
<dbReference type="Proteomes" id="UP001055811">
    <property type="component" value="Linkage Group LG07"/>
</dbReference>
<evidence type="ECO:0000313" key="1">
    <source>
        <dbReference type="EMBL" id="KAI3709727.1"/>
    </source>
</evidence>
<keyword evidence="2" id="KW-1185">Reference proteome</keyword>
<protein>
    <submittedName>
        <fullName evidence="1">Uncharacterized protein</fullName>
    </submittedName>
</protein>
<gene>
    <name evidence="1" type="ORF">L2E82_39493</name>
</gene>
<comment type="caution">
    <text evidence="1">The sequence shown here is derived from an EMBL/GenBank/DDBJ whole genome shotgun (WGS) entry which is preliminary data.</text>
</comment>
<evidence type="ECO:0000313" key="2">
    <source>
        <dbReference type="Proteomes" id="UP001055811"/>
    </source>
</evidence>
<proteinExistence type="predicted"/>
<accession>A0ACB9AHU8</accession>
<sequence>MRTRVRHAHLPSPTLPPPPPRRRYAAPNLFHQWGNPPLPLSETGGIGDGDGTCPGNPYLHRMWSLIKRKPQFSDPMKKEAGITFSSRSDLRSGS</sequence>
<reference evidence="1 2" key="2">
    <citation type="journal article" date="2022" name="Mol. Ecol. Resour.">
        <title>The genomes of chicory, endive, great burdock and yacon provide insights into Asteraceae paleo-polyploidization history and plant inulin production.</title>
        <authorList>
            <person name="Fan W."/>
            <person name="Wang S."/>
            <person name="Wang H."/>
            <person name="Wang A."/>
            <person name="Jiang F."/>
            <person name="Liu H."/>
            <person name="Zhao H."/>
            <person name="Xu D."/>
            <person name="Zhang Y."/>
        </authorList>
    </citation>
    <scope>NUCLEOTIDE SEQUENCE [LARGE SCALE GENOMIC DNA]</scope>
    <source>
        <strain evidence="2">cv. Punajuju</strain>
        <tissue evidence="1">Leaves</tissue>
    </source>
</reference>
<reference evidence="2" key="1">
    <citation type="journal article" date="2022" name="Mol. Ecol. Resour.">
        <title>The genomes of chicory, endive, great burdock and yacon provide insights into Asteraceae palaeo-polyploidization history and plant inulin production.</title>
        <authorList>
            <person name="Fan W."/>
            <person name="Wang S."/>
            <person name="Wang H."/>
            <person name="Wang A."/>
            <person name="Jiang F."/>
            <person name="Liu H."/>
            <person name="Zhao H."/>
            <person name="Xu D."/>
            <person name="Zhang Y."/>
        </authorList>
    </citation>
    <scope>NUCLEOTIDE SEQUENCE [LARGE SCALE GENOMIC DNA]</scope>
    <source>
        <strain evidence="2">cv. Punajuju</strain>
    </source>
</reference>